<organism evidence="1 2">
    <name type="scientific">Paenibacillus anaericanus</name>
    <dbReference type="NCBI Taxonomy" id="170367"/>
    <lineage>
        <taxon>Bacteria</taxon>
        <taxon>Bacillati</taxon>
        <taxon>Bacillota</taxon>
        <taxon>Bacilli</taxon>
        <taxon>Bacillales</taxon>
        <taxon>Paenibacillaceae</taxon>
        <taxon>Paenibacillus</taxon>
    </lineage>
</organism>
<reference evidence="1 2" key="1">
    <citation type="submission" date="2018-12" db="EMBL/GenBank/DDBJ databases">
        <authorList>
            <person name="Sun L."/>
            <person name="Chen Z."/>
        </authorList>
    </citation>
    <scope>NUCLEOTIDE SEQUENCE [LARGE SCALE GENOMIC DNA]</scope>
    <source>
        <strain evidence="1 2">DSM 15890</strain>
    </source>
</reference>
<name>A0A433XVM1_9BACL</name>
<evidence type="ECO:0000313" key="2">
    <source>
        <dbReference type="Proteomes" id="UP000279446"/>
    </source>
</evidence>
<sequence length="91" mass="10768">MTANTEIEKIPKIKYDRWGRMLYHSEFHPNQGKSYSTKELSYICKHYSRGNVKTLSLDVGRTEHSLRQLANTLRKEGLFEHYKSLMVYEGQ</sequence>
<dbReference type="OrthoDB" id="1920918at2"/>
<comment type="caution">
    <text evidence="1">The sequence shown here is derived from an EMBL/GenBank/DDBJ whole genome shotgun (WGS) entry which is preliminary data.</text>
</comment>
<keyword evidence="2" id="KW-1185">Reference proteome</keyword>
<dbReference type="EMBL" id="RZNY01000051">
    <property type="protein sequence ID" value="RUT38714.1"/>
    <property type="molecule type" value="Genomic_DNA"/>
</dbReference>
<accession>A0A433XVM1</accession>
<proteinExistence type="predicted"/>
<dbReference type="RefSeq" id="WP_127195114.1">
    <property type="nucleotide sequence ID" value="NZ_RZNY01000051.1"/>
</dbReference>
<protein>
    <submittedName>
        <fullName evidence="1">DNA-entry nuclease</fullName>
    </submittedName>
</protein>
<dbReference type="Proteomes" id="UP000279446">
    <property type="component" value="Unassembled WGS sequence"/>
</dbReference>
<evidence type="ECO:0000313" key="1">
    <source>
        <dbReference type="EMBL" id="RUT38714.1"/>
    </source>
</evidence>
<gene>
    <name evidence="1" type="ORF">EJP82_26745</name>
</gene>
<dbReference type="AlphaFoldDB" id="A0A433XVM1"/>